<dbReference type="PANTHER" id="PTHR34075">
    <property type="entry name" value="BLR3430 PROTEIN"/>
    <property type="match status" value="1"/>
</dbReference>
<dbReference type="InterPro" id="IPR012340">
    <property type="entry name" value="NA-bd_OB-fold"/>
</dbReference>
<dbReference type="SUPFAM" id="SSF50249">
    <property type="entry name" value="Nucleic acid-binding proteins"/>
    <property type="match status" value="1"/>
</dbReference>
<organism evidence="3 4">
    <name type="scientific">Mycobacterium rhizamassiliense</name>
    <dbReference type="NCBI Taxonomy" id="1841860"/>
    <lineage>
        <taxon>Bacteria</taxon>
        <taxon>Bacillati</taxon>
        <taxon>Actinomycetota</taxon>
        <taxon>Actinomycetes</taxon>
        <taxon>Mycobacteriales</taxon>
        <taxon>Mycobacteriaceae</taxon>
        <taxon>Mycobacterium</taxon>
    </lineage>
</organism>
<evidence type="ECO:0000259" key="2">
    <source>
        <dbReference type="Pfam" id="PF12172"/>
    </source>
</evidence>
<protein>
    <submittedName>
        <fullName evidence="3">Uncharacterized OB-fold protein, contains Zn-ribbon domain</fullName>
    </submittedName>
</protein>
<dbReference type="Pfam" id="PF12172">
    <property type="entry name" value="zf-ChsH2"/>
    <property type="match status" value="1"/>
</dbReference>
<dbReference type="AlphaFoldDB" id="A0A2U3NTY1"/>
<dbReference type="STRING" id="1841860.GCA_900157375_02776"/>
<gene>
    <name evidence="3" type="ORF">MRAB57_2773</name>
</gene>
<feature type="domain" description="ChsH2 rubredoxin-like zinc ribbon" evidence="2">
    <location>
        <begin position="31"/>
        <end position="55"/>
    </location>
</feature>
<feature type="domain" description="ChsH2 C-terminal OB-fold" evidence="1">
    <location>
        <begin position="68"/>
        <end position="130"/>
    </location>
</feature>
<evidence type="ECO:0000313" key="3">
    <source>
        <dbReference type="EMBL" id="SPM34952.1"/>
    </source>
</evidence>
<proteinExistence type="predicted"/>
<dbReference type="InterPro" id="IPR002878">
    <property type="entry name" value="ChsH2_C"/>
</dbReference>
<dbReference type="InterPro" id="IPR022002">
    <property type="entry name" value="ChsH2_Znr"/>
</dbReference>
<sequence length="155" mass="16898">MTSPSATSPPATNPMLLPPIPVPDPDTAPYWEALKHGKLMLCRCDDTGKWIHPPLERSRYTGGPVHFEEVSGRGTIFSYIVIRQALVPGRIPPYVVGLIELDEQPGLRINAVIDADPADVRIGQPVQARIVDLGDSGYRIPEFTIRLANDGNPPA</sequence>
<dbReference type="PANTHER" id="PTHR34075:SF5">
    <property type="entry name" value="BLR3430 PROTEIN"/>
    <property type="match status" value="1"/>
</dbReference>
<accession>A0A2U3NTY1</accession>
<dbReference type="Pfam" id="PF01796">
    <property type="entry name" value="OB_ChsH2_C"/>
    <property type="match status" value="1"/>
</dbReference>
<dbReference type="InterPro" id="IPR052513">
    <property type="entry name" value="Thioester_dehydratase-like"/>
</dbReference>
<dbReference type="RefSeq" id="WP_077079517.1">
    <property type="nucleotide sequence ID" value="NZ_LT721901.1"/>
</dbReference>
<keyword evidence="4" id="KW-1185">Reference proteome</keyword>
<dbReference type="Proteomes" id="UP000240988">
    <property type="component" value="Unassembled WGS sequence"/>
</dbReference>
<evidence type="ECO:0000313" key="4">
    <source>
        <dbReference type="Proteomes" id="UP000240988"/>
    </source>
</evidence>
<name>A0A2U3NTY1_9MYCO</name>
<reference evidence="3 4" key="1">
    <citation type="submission" date="2017-01" db="EMBL/GenBank/DDBJ databases">
        <authorList>
            <consortium name="Urmite Genomes"/>
        </authorList>
    </citation>
    <scope>NUCLEOTIDE SEQUENCE [LARGE SCALE GENOMIC DNA]</scope>
    <source>
        <strain evidence="3 4">AB57</strain>
    </source>
</reference>
<evidence type="ECO:0000259" key="1">
    <source>
        <dbReference type="Pfam" id="PF01796"/>
    </source>
</evidence>
<dbReference type="EMBL" id="FUFA01000004">
    <property type="protein sequence ID" value="SPM34952.1"/>
    <property type="molecule type" value="Genomic_DNA"/>
</dbReference>